<feature type="repeat" description="Solcar" evidence="10">
    <location>
        <begin position="78"/>
        <end position="166"/>
    </location>
</feature>
<evidence type="ECO:0000256" key="8">
    <source>
        <dbReference type="ARBA" id="ARBA00023136"/>
    </source>
</evidence>
<evidence type="ECO:0000256" key="10">
    <source>
        <dbReference type="PROSITE-ProRule" id="PRU00282"/>
    </source>
</evidence>
<dbReference type="PANTHER" id="PTHR45788">
    <property type="entry name" value="SUCCINATE/FUMARATE MITOCHONDRIAL TRANSPORTER-RELATED"/>
    <property type="match status" value="1"/>
</dbReference>
<dbReference type="FunFam" id="1.50.40.10:FF:000007">
    <property type="entry name" value="Mitochondrial tricarboxylate transport protein-like"/>
    <property type="match status" value="1"/>
</dbReference>
<dbReference type="InterPro" id="IPR023395">
    <property type="entry name" value="MCP_dom_sf"/>
</dbReference>
<feature type="repeat" description="Solcar" evidence="10">
    <location>
        <begin position="273"/>
        <end position="358"/>
    </location>
</feature>
<dbReference type="EMBL" id="PDUG01000006">
    <property type="protein sequence ID" value="PIC21507.1"/>
    <property type="molecule type" value="Genomic_DNA"/>
</dbReference>
<feature type="repeat" description="Solcar" evidence="10">
    <location>
        <begin position="177"/>
        <end position="263"/>
    </location>
</feature>
<comment type="caution">
    <text evidence="12">The sequence shown here is derived from an EMBL/GenBank/DDBJ whole genome shotgun (WGS) entry which is preliminary data.</text>
</comment>
<evidence type="ECO:0000256" key="3">
    <source>
        <dbReference type="ARBA" id="ARBA00022448"/>
    </source>
</evidence>
<keyword evidence="6" id="KW-1133">Transmembrane helix</keyword>
<keyword evidence="3 11" id="KW-0813">Transport</keyword>
<dbReference type="GO" id="GO:0071913">
    <property type="term" value="F:citrate secondary active transmembrane transporter activity"/>
    <property type="evidence" value="ECO:0007669"/>
    <property type="project" value="TreeGrafter"/>
</dbReference>
<keyword evidence="13" id="KW-1185">Reference proteome</keyword>
<reference evidence="13" key="1">
    <citation type="submission" date="2017-10" db="EMBL/GenBank/DDBJ databases">
        <title>Rapid genome shrinkage in a self-fertile nematode reveals novel sperm competition proteins.</title>
        <authorList>
            <person name="Yin D."/>
            <person name="Schwarz E.M."/>
            <person name="Thomas C.G."/>
            <person name="Felde R.L."/>
            <person name="Korf I.F."/>
            <person name="Cutter A.D."/>
            <person name="Schartner C.M."/>
            <person name="Ralston E.J."/>
            <person name="Meyer B.J."/>
            <person name="Haag E.S."/>
        </authorList>
    </citation>
    <scope>NUCLEOTIDE SEQUENCE [LARGE SCALE GENOMIC DNA]</scope>
    <source>
        <strain evidence="13">JU1422</strain>
    </source>
</reference>
<evidence type="ECO:0000313" key="12">
    <source>
        <dbReference type="EMBL" id="PIC21507.1"/>
    </source>
</evidence>
<dbReference type="Proteomes" id="UP000230233">
    <property type="component" value="Chromosome X"/>
</dbReference>
<dbReference type="PANTHER" id="PTHR45788:SF4">
    <property type="entry name" value="TRICARBOXYLATE TRANSPORT PROTEIN, MITOCHONDRIAL"/>
    <property type="match status" value="1"/>
</dbReference>
<dbReference type="SUPFAM" id="SSF103506">
    <property type="entry name" value="Mitochondrial carrier"/>
    <property type="match status" value="1"/>
</dbReference>
<keyword evidence="5" id="KW-0677">Repeat</keyword>
<gene>
    <name evidence="12" type="primary">Cnig_chr_X.g26314</name>
    <name evidence="12" type="ORF">B9Z55_026314</name>
</gene>
<evidence type="ECO:0000256" key="4">
    <source>
        <dbReference type="ARBA" id="ARBA00022692"/>
    </source>
</evidence>
<proteinExistence type="inferred from homology"/>
<comment type="similarity">
    <text evidence="2 11">Belongs to the mitochondrial carrier (TC 2.A.29) family.</text>
</comment>
<evidence type="ECO:0000313" key="13">
    <source>
        <dbReference type="Proteomes" id="UP000230233"/>
    </source>
</evidence>
<dbReference type="GO" id="GO:0006843">
    <property type="term" value="P:mitochondrial citrate transmembrane transport"/>
    <property type="evidence" value="ECO:0007669"/>
    <property type="project" value="TreeGrafter"/>
</dbReference>
<dbReference type="Gene3D" id="1.50.40.10">
    <property type="entry name" value="Mitochondrial carrier domain"/>
    <property type="match status" value="1"/>
</dbReference>
<name>A0A2G5T2J8_9PELO</name>
<dbReference type="InterPro" id="IPR018108">
    <property type="entry name" value="MCP_transmembrane"/>
</dbReference>
<evidence type="ECO:0000256" key="11">
    <source>
        <dbReference type="RuleBase" id="RU000488"/>
    </source>
</evidence>
<keyword evidence="7" id="KW-0496">Mitochondrion</keyword>
<keyword evidence="4 10" id="KW-0812">Transmembrane</keyword>
<evidence type="ECO:0000256" key="2">
    <source>
        <dbReference type="ARBA" id="ARBA00006375"/>
    </source>
</evidence>
<organism evidence="12 13">
    <name type="scientific">Caenorhabditis nigoni</name>
    <dbReference type="NCBI Taxonomy" id="1611254"/>
    <lineage>
        <taxon>Eukaryota</taxon>
        <taxon>Metazoa</taxon>
        <taxon>Ecdysozoa</taxon>
        <taxon>Nematoda</taxon>
        <taxon>Chromadorea</taxon>
        <taxon>Rhabditida</taxon>
        <taxon>Rhabditina</taxon>
        <taxon>Rhabditomorpha</taxon>
        <taxon>Rhabditoidea</taxon>
        <taxon>Rhabditidae</taxon>
        <taxon>Peloderinae</taxon>
        <taxon>Caenorhabditis</taxon>
    </lineage>
</organism>
<accession>A0A2G5T2J8</accession>
<sequence length="365" mass="40875">MVIGFDTAKFPQFACLRDLYCWVWHGFAKLYKSQQTEDRLDLKAFNLLKIFLFDMSGLFECHSVTETLPKWIYYQFPKEMLSGILVGGATGCMNAIVTFPADYVKTQMQLIGKSNASRFSRPFDCVRETIRAHGIAGLYKGLPLVVSGKCAAMSCRFGTSELLKSQISDKNGSLSHSQKVLCGLVAGLAEAVFVVTPFETLKVKFIQDQGSQHPKYHGISHETKVILKTEGLLGVYKGVGATTLKLGCDQMMRFVLMEHLKEIYKSGDNTKAISKPILGMMGAVAGALTVFANTPIDVVKTRMQSHEGGQFRNSLHCARTIWRENKFAGFYKGTTPRLSRACLDVALTQMLYDFFSDQFEYYWVK</sequence>
<comment type="subcellular location">
    <subcellularLocation>
        <location evidence="1">Mitochondrion membrane</location>
        <topology evidence="1">Multi-pass membrane protein</topology>
    </subcellularLocation>
</comment>
<evidence type="ECO:0000256" key="7">
    <source>
        <dbReference type="ARBA" id="ARBA00023128"/>
    </source>
</evidence>
<dbReference type="OrthoDB" id="6703404at2759"/>
<dbReference type="GO" id="GO:0031966">
    <property type="term" value="C:mitochondrial membrane"/>
    <property type="evidence" value="ECO:0007669"/>
    <property type="project" value="UniProtKB-SubCell"/>
</dbReference>
<dbReference type="PROSITE" id="PS50920">
    <property type="entry name" value="SOLCAR"/>
    <property type="match status" value="3"/>
</dbReference>
<dbReference type="AlphaFoldDB" id="A0A2G5T2J8"/>
<dbReference type="InterPro" id="IPR049563">
    <property type="entry name" value="TXTP-like"/>
</dbReference>
<evidence type="ECO:0000256" key="1">
    <source>
        <dbReference type="ARBA" id="ARBA00004225"/>
    </source>
</evidence>
<dbReference type="Pfam" id="PF00153">
    <property type="entry name" value="Mito_carr"/>
    <property type="match status" value="3"/>
</dbReference>
<evidence type="ECO:0000256" key="6">
    <source>
        <dbReference type="ARBA" id="ARBA00022989"/>
    </source>
</evidence>
<dbReference type="STRING" id="1611254.A0A2G5T2J8"/>
<protein>
    <recommendedName>
        <fullName evidence="9">Citrate transport protein</fullName>
    </recommendedName>
</protein>
<keyword evidence="8 10" id="KW-0472">Membrane</keyword>
<evidence type="ECO:0000256" key="5">
    <source>
        <dbReference type="ARBA" id="ARBA00022737"/>
    </source>
</evidence>
<evidence type="ECO:0000256" key="9">
    <source>
        <dbReference type="ARBA" id="ARBA00042640"/>
    </source>
</evidence>